<dbReference type="GO" id="GO:0004657">
    <property type="term" value="F:proline dehydrogenase activity"/>
    <property type="evidence" value="ECO:0007669"/>
    <property type="project" value="UniProtKB-EC"/>
</dbReference>
<comment type="function">
    <text evidence="5">Converts proline to delta-1-pyrroline-5-carboxylate.</text>
</comment>
<comment type="catalytic activity">
    <reaction evidence="5">
        <text>L-proline + a quinone = (S)-1-pyrroline-5-carboxylate + a quinol + H(+)</text>
        <dbReference type="Rhea" id="RHEA:23784"/>
        <dbReference type="ChEBI" id="CHEBI:15378"/>
        <dbReference type="ChEBI" id="CHEBI:17388"/>
        <dbReference type="ChEBI" id="CHEBI:24646"/>
        <dbReference type="ChEBI" id="CHEBI:60039"/>
        <dbReference type="ChEBI" id="CHEBI:132124"/>
        <dbReference type="EC" id="1.5.5.2"/>
    </reaction>
</comment>
<accession>A0A5C6GE04</accession>
<comment type="similarity">
    <text evidence="1 5">Belongs to the proline oxidase family.</text>
</comment>
<dbReference type="PANTHER" id="PTHR13914:SF0">
    <property type="entry name" value="PROLINE DEHYDROGENASE 1, MITOCHONDRIAL"/>
    <property type="match status" value="1"/>
</dbReference>
<dbReference type="InterPro" id="IPR015659">
    <property type="entry name" value="Proline_oxidase"/>
</dbReference>
<dbReference type="Pfam" id="PF01619">
    <property type="entry name" value="Pro_dh"/>
    <property type="match status" value="1"/>
</dbReference>
<dbReference type="GO" id="GO:0010133">
    <property type="term" value="P:L-proline catabolic process to L-glutamate"/>
    <property type="evidence" value="ECO:0007669"/>
    <property type="project" value="TreeGrafter"/>
</dbReference>
<dbReference type="GO" id="GO:0005739">
    <property type="term" value="C:mitochondrion"/>
    <property type="evidence" value="ECO:0007669"/>
    <property type="project" value="TreeGrafter"/>
</dbReference>
<dbReference type="Gene3D" id="3.20.20.220">
    <property type="match status" value="1"/>
</dbReference>
<keyword evidence="4 5" id="KW-0642">Proline metabolism</keyword>
<dbReference type="EMBL" id="SBHS01000005">
    <property type="protein sequence ID" value="TWU76185.1"/>
    <property type="molecule type" value="Genomic_DNA"/>
</dbReference>
<evidence type="ECO:0000313" key="8">
    <source>
        <dbReference type="EMBL" id="TWU76185.1"/>
    </source>
</evidence>
<name>A0A5C6GE04_METRR</name>
<evidence type="ECO:0000259" key="7">
    <source>
        <dbReference type="Pfam" id="PF01619"/>
    </source>
</evidence>
<dbReference type="Proteomes" id="UP000317257">
    <property type="component" value="Unassembled WGS sequence"/>
</dbReference>
<comment type="cofactor">
    <cofactor evidence="5">
        <name>FAD</name>
        <dbReference type="ChEBI" id="CHEBI:57692"/>
    </cofactor>
</comment>
<gene>
    <name evidence="8" type="ORF">ED733_003103</name>
</gene>
<evidence type="ECO:0000313" key="9">
    <source>
        <dbReference type="Proteomes" id="UP000317257"/>
    </source>
</evidence>
<evidence type="ECO:0000256" key="3">
    <source>
        <dbReference type="ARBA" id="ARBA00023002"/>
    </source>
</evidence>
<evidence type="ECO:0000256" key="5">
    <source>
        <dbReference type="RuleBase" id="RU364054"/>
    </source>
</evidence>
<sequence length="454" mass="51297">MPLGILLRTWLVLSVASFPRPAVSVLIYLAKRHHDNIEASPLLRGIVNETFYKAFCVGQTRDEITENMDELRHMGVSGVILSCAREAKANMEADDQTHLEEHDLPLQEWVVSNLETISMLQKGDFLALHCTGSGQTTLAAMDRFAQYAERMEIDEAIKYVPTEMKAFRSAMHELCTAAHARGIKILIDAEESGRQAAIDYIALDLMSTYNKDAHALVLNTYQMYSANPWYLKRGLDKLRGHLQHAAKHKYILGIKMVRGAYMRTEPERSVVCDTKQATDEAYDSAVKFLISNHGKMVEDGDEDVTAWKSRGNPWRVEVMLATHNTQSAREALRLYRKFIEARENAEANEFGLRSLTFAQLKGMADELSFELAADIEALSSEMRKTAKVAAPADEGHYPCIGVYKASVWGTFQECLLYMFRRADENRDAIARSRRTAIAIARELFRRLIHVGGTR</sequence>
<dbReference type="AlphaFoldDB" id="A0A5C6GE04"/>
<protein>
    <recommendedName>
        <fullName evidence="2 5">Proline dehydrogenase</fullName>
        <ecNumber evidence="2 5">1.5.5.2</ecNumber>
    </recommendedName>
</protein>
<organism evidence="8 9">
    <name type="scientific">Metarhizium rileyi (strain RCEF 4871)</name>
    <name type="common">Nomuraea rileyi</name>
    <dbReference type="NCBI Taxonomy" id="1649241"/>
    <lineage>
        <taxon>Eukaryota</taxon>
        <taxon>Fungi</taxon>
        <taxon>Dikarya</taxon>
        <taxon>Ascomycota</taxon>
        <taxon>Pezizomycotina</taxon>
        <taxon>Sordariomycetes</taxon>
        <taxon>Hypocreomycetidae</taxon>
        <taxon>Hypocreales</taxon>
        <taxon>Clavicipitaceae</taxon>
        <taxon>Metarhizium</taxon>
    </lineage>
</organism>
<feature type="domain" description="Proline dehydrogenase" evidence="7">
    <location>
        <begin position="136"/>
        <end position="431"/>
    </location>
</feature>
<evidence type="ECO:0000256" key="6">
    <source>
        <dbReference type="SAM" id="SignalP"/>
    </source>
</evidence>
<dbReference type="SUPFAM" id="SSF51730">
    <property type="entry name" value="FAD-linked oxidoreductase"/>
    <property type="match status" value="1"/>
</dbReference>
<dbReference type="PANTHER" id="PTHR13914">
    <property type="entry name" value="PROLINE OXIDASE"/>
    <property type="match status" value="1"/>
</dbReference>
<dbReference type="InterPro" id="IPR029041">
    <property type="entry name" value="FAD-linked_oxidoreductase-like"/>
</dbReference>
<evidence type="ECO:0000256" key="2">
    <source>
        <dbReference type="ARBA" id="ARBA00012695"/>
    </source>
</evidence>
<comment type="caution">
    <text evidence="8">The sequence shown here is derived from an EMBL/GenBank/DDBJ whole genome shotgun (WGS) entry which is preliminary data.</text>
</comment>
<proteinExistence type="inferred from homology"/>
<keyword evidence="6" id="KW-0732">Signal</keyword>
<dbReference type="InterPro" id="IPR002872">
    <property type="entry name" value="Proline_DH_dom"/>
</dbReference>
<keyword evidence="5" id="KW-0285">Flavoprotein</keyword>
<reference evidence="9" key="1">
    <citation type="submission" date="2018-12" db="EMBL/GenBank/DDBJ databases">
        <title>The complete genome of Metarhizium rileyi, a key fungal pathogen of Lepidoptera.</title>
        <authorList>
            <person name="Binneck E."/>
            <person name="Lastra C.C.L."/>
            <person name="Sosa-Gomez D.R."/>
        </authorList>
    </citation>
    <scope>NUCLEOTIDE SEQUENCE [LARGE SCALE GENOMIC DNA]</scope>
    <source>
        <strain evidence="9">Cep018-CH2</strain>
    </source>
</reference>
<evidence type="ECO:0000256" key="4">
    <source>
        <dbReference type="ARBA" id="ARBA00023062"/>
    </source>
</evidence>
<keyword evidence="3 5" id="KW-0560">Oxidoreductase</keyword>
<keyword evidence="5" id="KW-0274">FAD</keyword>
<evidence type="ECO:0000256" key="1">
    <source>
        <dbReference type="ARBA" id="ARBA00005869"/>
    </source>
</evidence>
<feature type="chain" id="PRO_5022701924" description="Proline dehydrogenase" evidence="6">
    <location>
        <begin position="25"/>
        <end position="454"/>
    </location>
</feature>
<dbReference type="EC" id="1.5.5.2" evidence="2 5"/>
<feature type="signal peptide" evidence="6">
    <location>
        <begin position="1"/>
        <end position="24"/>
    </location>
</feature>
<dbReference type="GO" id="GO:0071949">
    <property type="term" value="F:FAD binding"/>
    <property type="evidence" value="ECO:0007669"/>
    <property type="project" value="TreeGrafter"/>
</dbReference>